<protein>
    <submittedName>
        <fullName evidence="1">Uncharacterized protein</fullName>
    </submittedName>
</protein>
<evidence type="ECO:0000313" key="2">
    <source>
        <dbReference type="Proteomes" id="UP000238523"/>
    </source>
</evidence>
<name>A0A2K9Z8S1_RHILE</name>
<sequence>MGLPVTLLIDDKGCLISAMNGPAAWDSEDARL</sequence>
<organism evidence="1 2">
    <name type="scientific">Rhizobium leguminosarum</name>
    <dbReference type="NCBI Taxonomy" id="384"/>
    <lineage>
        <taxon>Bacteria</taxon>
        <taxon>Pseudomonadati</taxon>
        <taxon>Pseudomonadota</taxon>
        <taxon>Alphaproteobacteria</taxon>
        <taxon>Hyphomicrobiales</taxon>
        <taxon>Rhizobiaceae</taxon>
        <taxon>Rhizobium/Agrobacterium group</taxon>
        <taxon>Rhizobium</taxon>
    </lineage>
</organism>
<reference evidence="1 2" key="1">
    <citation type="submission" date="2017-11" db="EMBL/GenBank/DDBJ databases">
        <title>Complete genome of Rhizobium leguminosarum Norway, an ineffective micro-symbiont.</title>
        <authorList>
            <person name="Hoffrichter A."/>
            <person name="Liang J."/>
            <person name="Brachmann A."/>
            <person name="Marin M."/>
        </authorList>
    </citation>
    <scope>NUCLEOTIDE SEQUENCE [LARGE SCALE GENOMIC DNA]</scope>
    <source>
        <strain evidence="1 2">Norway</strain>
    </source>
</reference>
<dbReference type="Proteomes" id="UP000238523">
    <property type="component" value="Chromosome"/>
</dbReference>
<evidence type="ECO:0000313" key="1">
    <source>
        <dbReference type="EMBL" id="AUW44636.1"/>
    </source>
</evidence>
<gene>
    <name evidence="1" type="ORF">CUJ84_Chr004326</name>
</gene>
<accession>A0A2K9Z8S1</accession>
<proteinExistence type="predicted"/>
<dbReference type="AlphaFoldDB" id="A0A2K9Z8S1"/>
<dbReference type="EMBL" id="CP025012">
    <property type="protein sequence ID" value="AUW44636.1"/>
    <property type="molecule type" value="Genomic_DNA"/>
</dbReference>